<comment type="caution">
    <text evidence="1">The sequence shown here is derived from an EMBL/GenBank/DDBJ whole genome shotgun (WGS) entry which is preliminary data.</text>
</comment>
<accession>V6JT49</accession>
<proteinExistence type="predicted"/>
<dbReference type="HOGENOM" id="CLU_2958987_0_0_11"/>
<evidence type="ECO:0000313" key="1">
    <source>
        <dbReference type="EMBL" id="EST20069.1"/>
    </source>
</evidence>
<dbReference type="AlphaFoldDB" id="V6JT49"/>
<reference evidence="1 2" key="1">
    <citation type="journal article" date="2014" name="Genome Announc.">
        <title>Draft Genome Sequence of Streptomyces roseochromogenes subsp. oscitans DS 12.976, Producer of the Aminocoumarin Antibiotic Clorobiocin.</title>
        <authorList>
            <person name="Ruckert C."/>
            <person name="Kalinowski J."/>
            <person name="Heide L."/>
            <person name="Apel A.K."/>
        </authorList>
    </citation>
    <scope>NUCLEOTIDE SEQUENCE [LARGE SCALE GENOMIC DNA]</scope>
    <source>
        <strain evidence="1 2">DS 12.976</strain>
    </source>
</reference>
<dbReference type="PATRIC" id="fig|1352936.5.peg.8359"/>
<dbReference type="Proteomes" id="UP000017984">
    <property type="component" value="Chromosome"/>
</dbReference>
<keyword evidence="2" id="KW-1185">Reference proteome</keyword>
<evidence type="ECO:0000313" key="2">
    <source>
        <dbReference type="Proteomes" id="UP000017984"/>
    </source>
</evidence>
<organism evidence="1 2">
    <name type="scientific">Streptomyces roseochromogenus subsp. oscitans DS 12.976</name>
    <dbReference type="NCBI Taxonomy" id="1352936"/>
    <lineage>
        <taxon>Bacteria</taxon>
        <taxon>Bacillati</taxon>
        <taxon>Actinomycetota</taxon>
        <taxon>Actinomycetes</taxon>
        <taxon>Kitasatosporales</taxon>
        <taxon>Streptomycetaceae</taxon>
        <taxon>Streptomyces</taxon>
    </lineage>
</organism>
<sequence>MAVASRVSFGLACTRGSQPAGRAPAPWQAPVSAAMVSQSPPTEVAGTDCRVARLVFTNW</sequence>
<name>V6JT49_STRRC</name>
<protein>
    <submittedName>
        <fullName evidence="1">Uncharacterized protein</fullName>
    </submittedName>
</protein>
<gene>
    <name evidence="1" type="ORF">M878_40370</name>
</gene>
<dbReference type="EMBL" id="AWQX01000360">
    <property type="protein sequence ID" value="EST20069.1"/>
    <property type="molecule type" value="Genomic_DNA"/>
</dbReference>